<comment type="caution">
    <text evidence="16">The sequence shown here is derived from an EMBL/GenBank/DDBJ whole genome shotgun (WGS) entry which is preliminary data.</text>
</comment>
<comment type="similarity">
    <text evidence="3 15">Belongs to the [NiFe]/[NiFeSe] hydrogenase large subunit family.</text>
</comment>
<keyword evidence="6 14" id="KW-0533">Nickel</keyword>
<comment type="cofactor">
    <cofactor evidence="14">
        <name>Fe cation</name>
        <dbReference type="ChEBI" id="CHEBI:24875"/>
    </cofactor>
</comment>
<evidence type="ECO:0000256" key="5">
    <source>
        <dbReference type="ARBA" id="ARBA00012082"/>
    </source>
</evidence>
<feature type="binding site" evidence="14">
    <location>
        <position position="561"/>
    </location>
    <ligand>
        <name>Mg(2+)</name>
        <dbReference type="ChEBI" id="CHEBI:18420"/>
    </ligand>
</feature>
<comment type="cofactor">
    <cofactor evidence="1 14">
        <name>Ni(2+)</name>
        <dbReference type="ChEBI" id="CHEBI:49786"/>
    </cofactor>
</comment>
<dbReference type="Pfam" id="PF00374">
    <property type="entry name" value="NiFeSe_Hases"/>
    <property type="match status" value="1"/>
</dbReference>
<keyword evidence="17" id="KW-1185">Reference proteome</keyword>
<protein>
    <recommendedName>
        <fullName evidence="10">Uptake hydrogenase large subunit</fullName>
        <ecNumber evidence="5">1.12.99.6</ecNumber>
    </recommendedName>
    <alternativeName>
        <fullName evidence="12">Hydrogenlyase</fullName>
    </alternativeName>
    <alternativeName>
        <fullName evidence="11">Membrane-bound hydrogenase large subunit</fullName>
    </alternativeName>
</protein>
<proteinExistence type="inferred from homology"/>
<evidence type="ECO:0000256" key="13">
    <source>
        <dbReference type="ARBA" id="ARBA00048757"/>
    </source>
</evidence>
<dbReference type="PROSITE" id="PS00507">
    <property type="entry name" value="NI_HGENASE_L_1"/>
    <property type="match status" value="1"/>
</dbReference>
<evidence type="ECO:0000313" key="16">
    <source>
        <dbReference type="EMBL" id="EGV33659.1"/>
    </source>
</evidence>
<dbReference type="InterPro" id="IPR001501">
    <property type="entry name" value="Ni-dep_hyd_lsu"/>
</dbReference>
<evidence type="ECO:0000256" key="4">
    <source>
        <dbReference type="ARBA" id="ARBA00011771"/>
    </source>
</evidence>
<evidence type="ECO:0000313" key="17">
    <source>
        <dbReference type="Proteomes" id="UP000004200"/>
    </source>
</evidence>
<evidence type="ECO:0000256" key="15">
    <source>
        <dbReference type="RuleBase" id="RU003896"/>
    </source>
</evidence>
<dbReference type="GO" id="GO:0008901">
    <property type="term" value="F:ferredoxin hydrogenase activity"/>
    <property type="evidence" value="ECO:0007669"/>
    <property type="project" value="InterPro"/>
</dbReference>
<dbReference type="SUPFAM" id="SSF56762">
    <property type="entry name" value="HydB/Nqo4-like"/>
    <property type="match status" value="1"/>
</dbReference>
<evidence type="ECO:0000256" key="14">
    <source>
        <dbReference type="PIRSR" id="PIRSR601501-1"/>
    </source>
</evidence>
<dbReference type="PATRIC" id="fig|765913.3.peg.350"/>
<comment type="subcellular location">
    <subcellularLocation>
        <location evidence="2">Cell membrane</location>
        <topology evidence="2">Peripheral membrane protein</topology>
    </subcellularLocation>
</comment>
<dbReference type="PROSITE" id="PS00508">
    <property type="entry name" value="NI_HGENASE_L_2"/>
    <property type="match status" value="1"/>
</dbReference>
<accession>G2DWF9</accession>
<feature type="binding site" evidence="14">
    <location>
        <position position="42"/>
    </location>
    <ligand>
        <name>Mg(2+)</name>
        <dbReference type="ChEBI" id="CHEBI:18420"/>
    </ligand>
</feature>
<evidence type="ECO:0000256" key="12">
    <source>
        <dbReference type="ARBA" id="ARBA00042683"/>
    </source>
</evidence>
<evidence type="ECO:0000256" key="6">
    <source>
        <dbReference type="ARBA" id="ARBA00022596"/>
    </source>
</evidence>
<dbReference type="InterPro" id="IPR050867">
    <property type="entry name" value="NiFe/NiFeSe_hydrgnase_LSU"/>
</dbReference>
<dbReference type="GO" id="GO:0005886">
    <property type="term" value="C:plasma membrane"/>
    <property type="evidence" value="ECO:0007669"/>
    <property type="project" value="UniProtKB-SubCell"/>
</dbReference>
<evidence type="ECO:0000256" key="11">
    <source>
        <dbReference type="ARBA" id="ARBA00041237"/>
    </source>
</evidence>
<evidence type="ECO:0000256" key="1">
    <source>
        <dbReference type="ARBA" id="ARBA00001967"/>
    </source>
</evidence>
<dbReference type="EC" id="1.12.99.6" evidence="5"/>
<dbReference type="RefSeq" id="WP_007039064.1">
    <property type="nucleotide sequence ID" value="NZ_AFWT01000002.1"/>
</dbReference>
<feature type="binding site" evidence="14">
    <location>
        <position position="61"/>
    </location>
    <ligand>
        <name>Ni(2+)</name>
        <dbReference type="ChEBI" id="CHEBI:49786"/>
    </ligand>
</feature>
<dbReference type="InterPro" id="IPR018194">
    <property type="entry name" value="Ni-dep_hyd_lsu_Ni_BS"/>
</dbReference>
<keyword evidence="14" id="KW-0408">Iron</keyword>
<comment type="subunit">
    <text evidence="4">Heterodimer of a large and a small subunit.</text>
</comment>
<evidence type="ECO:0000256" key="2">
    <source>
        <dbReference type="ARBA" id="ARBA00004202"/>
    </source>
</evidence>
<feature type="binding site" evidence="14">
    <location>
        <position position="64"/>
    </location>
    <ligand>
        <name>Ni(2+)</name>
        <dbReference type="ChEBI" id="CHEBI:49786"/>
    </ligand>
</feature>
<organism evidence="16 17">
    <name type="scientific">Thiorhodococcus drewsii AZ1</name>
    <dbReference type="NCBI Taxonomy" id="765913"/>
    <lineage>
        <taxon>Bacteria</taxon>
        <taxon>Pseudomonadati</taxon>
        <taxon>Pseudomonadota</taxon>
        <taxon>Gammaproteobacteria</taxon>
        <taxon>Chromatiales</taxon>
        <taxon>Chromatiaceae</taxon>
        <taxon>Thiorhodococcus</taxon>
    </lineage>
</organism>
<evidence type="ECO:0000256" key="8">
    <source>
        <dbReference type="ARBA" id="ARBA00023002"/>
    </source>
</evidence>
<name>G2DWF9_9GAMM</name>
<evidence type="ECO:0000256" key="10">
    <source>
        <dbReference type="ARBA" id="ARBA00040803"/>
    </source>
</evidence>
<dbReference type="Gene3D" id="1.10.645.10">
    <property type="entry name" value="Cytochrome-c3 Hydrogenase, chain B"/>
    <property type="match status" value="1"/>
</dbReference>
<comment type="catalytic activity">
    <reaction evidence="13">
        <text>H2 + A = AH2</text>
        <dbReference type="Rhea" id="RHEA:12116"/>
        <dbReference type="ChEBI" id="CHEBI:13193"/>
        <dbReference type="ChEBI" id="CHEBI:17499"/>
        <dbReference type="ChEBI" id="CHEBI:18276"/>
        <dbReference type="EC" id="1.12.99.6"/>
    </reaction>
</comment>
<feature type="binding site" evidence="14">
    <location>
        <position position="555"/>
    </location>
    <ligand>
        <name>Ni(2+)</name>
        <dbReference type="ChEBI" id="CHEBI:49786"/>
    </ligand>
</feature>
<dbReference type="GO" id="GO:0033748">
    <property type="term" value="F:hydrogenase (acceptor) activity"/>
    <property type="evidence" value="ECO:0007669"/>
    <property type="project" value="UniProtKB-EC"/>
</dbReference>
<evidence type="ECO:0000256" key="7">
    <source>
        <dbReference type="ARBA" id="ARBA00022723"/>
    </source>
</evidence>
<evidence type="ECO:0000256" key="3">
    <source>
        <dbReference type="ARBA" id="ARBA00009292"/>
    </source>
</evidence>
<evidence type="ECO:0000256" key="9">
    <source>
        <dbReference type="ARBA" id="ARBA00037655"/>
    </source>
</evidence>
<dbReference type="GO" id="GO:0016151">
    <property type="term" value="F:nickel cation binding"/>
    <property type="evidence" value="ECO:0007669"/>
    <property type="project" value="InterPro"/>
</dbReference>
<dbReference type="FunFam" id="1.10.645.10:FF:000002">
    <property type="entry name" value="Hydrogenase 2 large subunit"/>
    <property type="match status" value="1"/>
</dbReference>
<dbReference type="eggNOG" id="COG0374">
    <property type="taxonomic scope" value="Bacteria"/>
</dbReference>
<dbReference type="STRING" id="765913.ThidrDRAFT_0348"/>
<keyword evidence="14" id="KW-0460">Magnesium</keyword>
<feature type="binding site" evidence="14">
    <location>
        <position position="64"/>
    </location>
    <ligand>
        <name>Fe cation</name>
        <dbReference type="ChEBI" id="CHEBI:24875"/>
    </ligand>
</feature>
<dbReference type="Proteomes" id="UP000004200">
    <property type="component" value="Unassembled WGS sequence"/>
</dbReference>
<dbReference type="EMBL" id="AFWT01000002">
    <property type="protein sequence ID" value="EGV33659.1"/>
    <property type="molecule type" value="Genomic_DNA"/>
</dbReference>
<feature type="binding site" evidence="14">
    <location>
        <position position="558"/>
    </location>
    <ligand>
        <name>Fe cation</name>
        <dbReference type="ChEBI" id="CHEBI:24875"/>
    </ligand>
</feature>
<dbReference type="AlphaFoldDB" id="G2DWF9"/>
<reference evidence="16 17" key="1">
    <citation type="submission" date="2011-06" db="EMBL/GenBank/DDBJ databases">
        <title>The draft genome of Thiorhodococcus drewsii AZ1.</title>
        <authorList>
            <consortium name="US DOE Joint Genome Institute (JGI-PGF)"/>
            <person name="Lucas S."/>
            <person name="Han J."/>
            <person name="Lapidus A."/>
            <person name="Cheng J.-F."/>
            <person name="Goodwin L."/>
            <person name="Pitluck S."/>
            <person name="Peters L."/>
            <person name="Land M.L."/>
            <person name="Hauser L."/>
            <person name="Vogl K."/>
            <person name="Liu Z."/>
            <person name="Imhoff J."/>
            <person name="Thiel V."/>
            <person name="Frigaard N.-U."/>
            <person name="Bryant D.A."/>
            <person name="Woyke T.J."/>
        </authorList>
    </citation>
    <scope>NUCLEOTIDE SEQUENCE [LARGE SCALE GENOMIC DNA]</scope>
    <source>
        <strain evidence="16 17">AZ1</strain>
    </source>
</reference>
<sequence>MSERLVVDPITRIEGHLRIEARMDGSSIAQAYSSGTSVRGIETILKGRDPRDAWAFAQRICGVCTLVHGMASVRSVEDALKIELPANAQLIRNLMIGAQYVHDHVMHFYHLHALDWVDVVSALDADPKATSDLAQSISTWPKSSPGYFADTQKRIKTFVESGQLGIFANGYWGHPAYKLPPEANLMAVAHYLEALAWQRDAARLHAIFGGKNPHPNFVVGGVACPIDLNSDSAINAKRFAEVLDIIQSMQTFVDQVYIPDTLAIAGFYKDWTERGEGLGNFLCYGDLPSVGSMDPASFLFPRGVILNRDLSTLHEIDLHDASQIQEFIAHSWYDYDAGNDQGLHPYDGETNLEYDGRGGVKPPYTQLDVEQGYSWMKAPRWKGQAMEVGPLARVLMLYATGHAQTKELVEMTLSKLDLPIEALFSTLGRTAARTLETKIMVDAMHGWYEALIANVKAGDTRTFDDSLWTPSSWPSEARGAGYMEAPRGALGHWIVIRDGKIANYQAVVPSTWNAGPRDGTDQAGAYEAALEDNHQLADVKQPIEILRTIHSFDPCIACAVHLTDPESGKQLQIKIA</sequence>
<comment type="function">
    <text evidence="9">This enzyme recycles the H(2) produced by nitrogenase to increase the production of ATP and to protect nitrogenase against inhibition or damage by O(2) under carbon- or phosphate-limited conditions.</text>
</comment>
<dbReference type="OrthoDB" id="9761717at2"/>
<dbReference type="PANTHER" id="PTHR42958">
    <property type="entry name" value="HYDROGENASE-2 LARGE CHAIN"/>
    <property type="match status" value="1"/>
</dbReference>
<keyword evidence="8 15" id="KW-0560">Oxidoreductase</keyword>
<dbReference type="PANTHER" id="PTHR42958:SF2">
    <property type="entry name" value="UPTAKE HYDROGENASE LARGE SUBUNIT"/>
    <property type="match status" value="1"/>
</dbReference>
<gene>
    <name evidence="16" type="ORF">ThidrDRAFT_0348</name>
</gene>
<dbReference type="InterPro" id="IPR029014">
    <property type="entry name" value="NiFe-Hase_large"/>
</dbReference>
<keyword evidence="7 14" id="KW-0479">Metal-binding</keyword>